<sequence>MDLARRIAARGSEFLLFALTPPRVTVGAERAQEIADVTQKRLAALDLDGLVLYDIDDESDRNPDERPFPFLPTLDPAVFRSQHLTGWRTPVVVYRSVGKYDEAELRAWLETQDADHALTVFVGASSRDKQSATSLVRAQRLWADLRPELPLGGVAIPERHTRRGDEHLRLIAKQEAGCSFFVTQVVYDVNAAKNLVSDYRYECAERGLEPVPIVFTFSVCGSLKTLEFLGWLGVDVPRWIHNDLRHADDTLQASYEHSVGVARDLIEYCRRIGVPFGINVESVSIRRAEIEASVELATALGRELRRV</sequence>
<organism evidence="7 8">
    <name type="scientific">Nocardioides ginsengisoli</name>
    <dbReference type="NCBI Taxonomy" id="363868"/>
    <lineage>
        <taxon>Bacteria</taxon>
        <taxon>Bacillati</taxon>
        <taxon>Actinomycetota</taxon>
        <taxon>Actinomycetes</taxon>
        <taxon>Propionibacteriales</taxon>
        <taxon>Nocardioidaceae</taxon>
        <taxon>Nocardioides</taxon>
    </lineage>
</organism>
<evidence type="ECO:0000256" key="6">
    <source>
        <dbReference type="RuleBase" id="RU003862"/>
    </source>
</evidence>
<protein>
    <recommendedName>
        <fullName evidence="6">Methylenetetrahydrofolate reductase</fullName>
    </recommendedName>
</protein>
<dbReference type="Proteomes" id="UP001597229">
    <property type="component" value="Unassembled WGS sequence"/>
</dbReference>
<keyword evidence="3 6" id="KW-0285">Flavoprotein</keyword>
<keyword evidence="4 6" id="KW-0274">FAD</keyword>
<comment type="similarity">
    <text evidence="6">Belongs to the methylenetetrahydrofolate reductase family.</text>
</comment>
<dbReference type="Gene3D" id="3.20.20.220">
    <property type="match status" value="1"/>
</dbReference>
<name>A0ABW3W1P6_9ACTN</name>
<dbReference type="Pfam" id="PF02219">
    <property type="entry name" value="MTHFR"/>
    <property type="match status" value="1"/>
</dbReference>
<keyword evidence="8" id="KW-1185">Reference proteome</keyword>
<reference evidence="8" key="1">
    <citation type="journal article" date="2019" name="Int. J. Syst. Evol. Microbiol.">
        <title>The Global Catalogue of Microorganisms (GCM) 10K type strain sequencing project: providing services to taxonomists for standard genome sequencing and annotation.</title>
        <authorList>
            <consortium name="The Broad Institute Genomics Platform"/>
            <consortium name="The Broad Institute Genome Sequencing Center for Infectious Disease"/>
            <person name="Wu L."/>
            <person name="Ma J."/>
        </authorList>
    </citation>
    <scope>NUCLEOTIDE SEQUENCE [LARGE SCALE GENOMIC DNA]</scope>
    <source>
        <strain evidence="8">CCUG 52478</strain>
    </source>
</reference>
<dbReference type="SUPFAM" id="SSF51730">
    <property type="entry name" value="FAD-linked oxidoreductase"/>
    <property type="match status" value="1"/>
</dbReference>
<keyword evidence="5 6" id="KW-0560">Oxidoreductase</keyword>
<dbReference type="RefSeq" id="WP_367921748.1">
    <property type="nucleotide sequence ID" value="NZ_BAABAC010000049.1"/>
</dbReference>
<comment type="caution">
    <text evidence="7">The sequence shown here is derived from an EMBL/GenBank/DDBJ whole genome shotgun (WGS) entry which is preliminary data.</text>
</comment>
<dbReference type="EMBL" id="JBHTLX010000020">
    <property type="protein sequence ID" value="MFD1249246.1"/>
    <property type="molecule type" value="Genomic_DNA"/>
</dbReference>
<accession>A0ABW3W1P6</accession>
<evidence type="ECO:0000313" key="8">
    <source>
        <dbReference type="Proteomes" id="UP001597229"/>
    </source>
</evidence>
<evidence type="ECO:0000256" key="1">
    <source>
        <dbReference type="ARBA" id="ARBA00001974"/>
    </source>
</evidence>
<comment type="cofactor">
    <cofactor evidence="1 6">
        <name>FAD</name>
        <dbReference type="ChEBI" id="CHEBI:57692"/>
    </cofactor>
</comment>
<evidence type="ECO:0000256" key="2">
    <source>
        <dbReference type="ARBA" id="ARBA00004777"/>
    </source>
</evidence>
<dbReference type="InterPro" id="IPR003171">
    <property type="entry name" value="Mehydrof_redctse-like"/>
</dbReference>
<comment type="pathway">
    <text evidence="2 6">One-carbon metabolism; tetrahydrofolate interconversion.</text>
</comment>
<dbReference type="InterPro" id="IPR029041">
    <property type="entry name" value="FAD-linked_oxidoreductase-like"/>
</dbReference>
<evidence type="ECO:0000256" key="5">
    <source>
        <dbReference type="ARBA" id="ARBA00023002"/>
    </source>
</evidence>
<gene>
    <name evidence="7" type="ORF">ACFQ3F_15720</name>
</gene>
<evidence type="ECO:0000256" key="4">
    <source>
        <dbReference type="ARBA" id="ARBA00022827"/>
    </source>
</evidence>
<proteinExistence type="inferred from homology"/>
<evidence type="ECO:0000313" key="7">
    <source>
        <dbReference type="EMBL" id="MFD1249246.1"/>
    </source>
</evidence>
<evidence type="ECO:0000256" key="3">
    <source>
        <dbReference type="ARBA" id="ARBA00022630"/>
    </source>
</evidence>